<name>A0A2Z2MKA5_9EURY</name>
<protein>
    <submittedName>
        <fullName evidence="1">Uncharacterized protein</fullName>
    </submittedName>
</protein>
<reference evidence="1 2" key="1">
    <citation type="submission" date="2016-04" db="EMBL/GenBank/DDBJ databases">
        <title>Complete genome sequence of Thermococcus siculi type strain RG-20.</title>
        <authorList>
            <person name="Oger P.M."/>
        </authorList>
    </citation>
    <scope>NUCLEOTIDE SEQUENCE [LARGE SCALE GENOMIC DNA]</scope>
    <source>
        <strain evidence="1 2">RG-20</strain>
    </source>
</reference>
<evidence type="ECO:0000313" key="2">
    <source>
        <dbReference type="Proteomes" id="UP000250125"/>
    </source>
</evidence>
<dbReference type="KEGG" id="tsl:A3L11_06185"/>
<dbReference type="RefSeq" id="WP_088856068.1">
    <property type="nucleotide sequence ID" value="NZ_CP015103.1"/>
</dbReference>
<dbReference type="EMBL" id="CP015103">
    <property type="protein sequence ID" value="ASJ08832.1"/>
    <property type="molecule type" value="Genomic_DNA"/>
</dbReference>
<gene>
    <name evidence="1" type="ORF">A3L11_06185</name>
</gene>
<accession>A0A2Z2MKA5</accession>
<dbReference type="Proteomes" id="UP000250125">
    <property type="component" value="Chromosome"/>
</dbReference>
<dbReference type="AlphaFoldDB" id="A0A2Z2MKA5"/>
<evidence type="ECO:0000313" key="1">
    <source>
        <dbReference type="EMBL" id="ASJ08832.1"/>
    </source>
</evidence>
<proteinExistence type="predicted"/>
<sequence>MGGEELRFTGNWFIDAGILGFVNLMEEVYGWDLEELQKRIKEEPEKVYYGYFPLAYFYNLSAKSDENRNTLLEAMKEVEGFKGDKHKLLELVWWRYITRLFKDKWVRSKLEKMRKRDIINNQGKIRDPYSDSKYVKLLEKREHLIKAALLMETKDPNSSENIKCEVLVKRIIGKRGELIEKKGAGDIEHKLSLEDFEKLIKNSHEKSKLWEELPKECKNKINKAIEVHYELEQYLRERWRHIASNSVLGDNTKESKKLSKFFRLPIDSSFYHNYLFFNQSKGIKEQFNAFKNILDGKVRKISKDLSKFLPSDNEFPNILYTTFDISQLQEQIPNLLAYLICVDVGMIDVNYHNAGKILFYSPDLEFCYETNRKLREWTKSLRESNNSRFIFKVTWWAIIDMMTEKKSSYSLENMYLIQLYRDEKGRIINNQAFAKVEYIGIPKLHASILLDDQIREALNTSLSVNGSNIWLLGRFLRQKPLYPLILKHVRNGIKDSGPIRWRASLYALAIDAKLRSIGRDSGLFGNFFFERPARAVAGVKEYYHDMNQNAWNVRKAIGDKNIIYPLFSAVRRHHRNAFVNILLKTLLQANNKESASRVNSYIFRRILTNDESWEDFALALVVGLAGGGADVGSSEESEE</sequence>
<organism evidence="1 2">
    <name type="scientific">Thermococcus siculi</name>
    <dbReference type="NCBI Taxonomy" id="72803"/>
    <lineage>
        <taxon>Archaea</taxon>
        <taxon>Methanobacteriati</taxon>
        <taxon>Methanobacteriota</taxon>
        <taxon>Thermococci</taxon>
        <taxon>Thermococcales</taxon>
        <taxon>Thermococcaceae</taxon>
        <taxon>Thermococcus</taxon>
    </lineage>
</organism>
<dbReference type="GeneID" id="33317809"/>
<dbReference type="OrthoDB" id="101298at2157"/>
<keyword evidence="2" id="KW-1185">Reference proteome</keyword>